<protein>
    <submittedName>
        <fullName evidence="3">Uncharacterized protein</fullName>
    </submittedName>
</protein>
<dbReference type="Proteomes" id="UP000490939">
    <property type="component" value="Unassembled WGS sequence"/>
</dbReference>
<reference evidence="3 5" key="1">
    <citation type="submission" date="2019-07" db="EMBL/GenBank/DDBJ databases">
        <title>Venturia inaequalis Genome Resource.</title>
        <authorList>
            <person name="Lichtner F.J."/>
        </authorList>
    </citation>
    <scope>NUCLEOTIDE SEQUENCE [LARGE SCALE GENOMIC DNA]</scope>
    <source>
        <strain evidence="2 4">120213</strain>
        <strain evidence="3 5">DMI_063113</strain>
    </source>
</reference>
<evidence type="ECO:0000313" key="4">
    <source>
        <dbReference type="Proteomes" id="UP000447873"/>
    </source>
</evidence>
<accession>A0A8H3VCK5</accession>
<feature type="region of interest" description="Disordered" evidence="1">
    <location>
        <begin position="161"/>
        <end position="224"/>
    </location>
</feature>
<proteinExistence type="predicted"/>
<dbReference type="EMBL" id="WNWS01000232">
    <property type="protein sequence ID" value="KAE9973859.1"/>
    <property type="molecule type" value="Genomic_DNA"/>
</dbReference>
<dbReference type="AlphaFoldDB" id="A0A8H3VCK5"/>
<evidence type="ECO:0000313" key="2">
    <source>
        <dbReference type="EMBL" id="KAE9973859.1"/>
    </source>
</evidence>
<sequence length="279" mass="29889">MSAPGKAPADGLKTQPTDSIKPQRLPAPTLFVGPPSRNASNISVNGPPKDPANPARIPLSRQLSLLGVDRQKSELQDASTTFSNGLSANPFNRQQQQSSNMDHQSSERIENAIAEMQNTLEDVELSAASGTHVFGPDHSKALEELRTAQIALAQAWAKSEAEEESQSASNAKEAHATSVNTADVLAADRAEFAAEGRARSGTDKSGGSGKSQLEEETENDIALARKRREANDKYFQRVNKGVVEVVQKLEEVAKAMKGVERESKEIWGDTGSITSVSIS</sequence>
<feature type="compositionally biased region" description="Polar residues" evidence="1">
    <location>
        <begin position="76"/>
        <end position="103"/>
    </location>
</feature>
<name>A0A8H3VCK5_VENIN</name>
<dbReference type="EMBL" id="WNWR01000293">
    <property type="protein sequence ID" value="KAE9984484.1"/>
    <property type="molecule type" value="Genomic_DNA"/>
</dbReference>
<dbReference type="Proteomes" id="UP000447873">
    <property type="component" value="Unassembled WGS sequence"/>
</dbReference>
<keyword evidence="5" id="KW-1185">Reference proteome</keyword>
<feature type="compositionally biased region" description="Basic and acidic residues" evidence="1">
    <location>
        <begin position="186"/>
        <end position="202"/>
    </location>
</feature>
<organism evidence="3 5">
    <name type="scientific">Venturia inaequalis</name>
    <name type="common">Apple scab fungus</name>
    <dbReference type="NCBI Taxonomy" id="5025"/>
    <lineage>
        <taxon>Eukaryota</taxon>
        <taxon>Fungi</taxon>
        <taxon>Dikarya</taxon>
        <taxon>Ascomycota</taxon>
        <taxon>Pezizomycotina</taxon>
        <taxon>Dothideomycetes</taxon>
        <taxon>Pleosporomycetidae</taxon>
        <taxon>Venturiales</taxon>
        <taxon>Venturiaceae</taxon>
        <taxon>Venturia</taxon>
    </lineage>
</organism>
<evidence type="ECO:0000256" key="1">
    <source>
        <dbReference type="SAM" id="MobiDB-lite"/>
    </source>
</evidence>
<gene>
    <name evidence="3" type="ORF">EG327_005013</name>
    <name evidence="2" type="ORF">EG328_004189</name>
</gene>
<comment type="caution">
    <text evidence="3">The sequence shown here is derived from an EMBL/GenBank/DDBJ whole genome shotgun (WGS) entry which is preliminary data.</text>
</comment>
<evidence type="ECO:0000313" key="3">
    <source>
        <dbReference type="EMBL" id="KAE9984484.1"/>
    </source>
</evidence>
<feature type="region of interest" description="Disordered" evidence="1">
    <location>
        <begin position="1"/>
        <end position="106"/>
    </location>
</feature>
<dbReference type="Pfam" id="PF17242">
    <property type="entry name" value="DUF5315"/>
    <property type="match status" value="1"/>
</dbReference>
<evidence type="ECO:0000313" key="5">
    <source>
        <dbReference type="Proteomes" id="UP000490939"/>
    </source>
</evidence>